<gene>
    <name evidence="1" type="ORF">C3942_07680</name>
</gene>
<evidence type="ECO:0000313" key="2">
    <source>
        <dbReference type="Proteomes" id="UP000238220"/>
    </source>
</evidence>
<sequence>MARAEPGAGGAALERALAICHQLHDQHSRSPRTSERLRKLLALLQDWTILDGWRDYGLAPGVLRAAMIEMIGRIRDDLCEERRAA</sequence>
<protein>
    <submittedName>
        <fullName evidence="1">Uncharacterized protein</fullName>
    </submittedName>
</protein>
<dbReference type="RefSeq" id="WP_104229791.1">
    <property type="nucleotide sequence ID" value="NZ_PSNW01000003.1"/>
</dbReference>
<proteinExistence type="predicted"/>
<accession>A0A2S5TI30</accession>
<organism evidence="1 2">
    <name type="scientific">Solimonas fluminis</name>
    <dbReference type="NCBI Taxonomy" id="2086571"/>
    <lineage>
        <taxon>Bacteria</taxon>
        <taxon>Pseudomonadati</taxon>
        <taxon>Pseudomonadota</taxon>
        <taxon>Gammaproteobacteria</taxon>
        <taxon>Nevskiales</taxon>
        <taxon>Nevskiaceae</taxon>
        <taxon>Solimonas</taxon>
    </lineage>
</organism>
<dbReference type="AlphaFoldDB" id="A0A2S5TI30"/>
<comment type="caution">
    <text evidence="1">The sequence shown here is derived from an EMBL/GenBank/DDBJ whole genome shotgun (WGS) entry which is preliminary data.</text>
</comment>
<evidence type="ECO:0000313" key="1">
    <source>
        <dbReference type="EMBL" id="PPE74634.1"/>
    </source>
</evidence>
<name>A0A2S5TI30_9GAMM</name>
<keyword evidence="2" id="KW-1185">Reference proteome</keyword>
<dbReference type="EMBL" id="PSNW01000003">
    <property type="protein sequence ID" value="PPE74634.1"/>
    <property type="molecule type" value="Genomic_DNA"/>
</dbReference>
<reference evidence="1 2" key="1">
    <citation type="submission" date="2018-02" db="EMBL/GenBank/DDBJ databases">
        <title>Genome sequencing of Solimonas sp. HR-BB.</title>
        <authorList>
            <person name="Lee Y."/>
            <person name="Jeon C.O."/>
        </authorList>
    </citation>
    <scope>NUCLEOTIDE SEQUENCE [LARGE SCALE GENOMIC DNA]</scope>
    <source>
        <strain evidence="1 2">HR-BB</strain>
    </source>
</reference>
<dbReference type="Proteomes" id="UP000238220">
    <property type="component" value="Unassembled WGS sequence"/>
</dbReference>